<feature type="compositionally biased region" description="Polar residues" evidence="1">
    <location>
        <begin position="555"/>
        <end position="564"/>
    </location>
</feature>
<feature type="region of interest" description="Disordered" evidence="1">
    <location>
        <begin position="237"/>
        <end position="263"/>
    </location>
</feature>
<feature type="region of interest" description="Disordered" evidence="1">
    <location>
        <begin position="511"/>
        <end position="536"/>
    </location>
</feature>
<feature type="region of interest" description="Disordered" evidence="1">
    <location>
        <begin position="554"/>
        <end position="578"/>
    </location>
</feature>
<dbReference type="Proteomes" id="UP000789508">
    <property type="component" value="Unassembled WGS sequence"/>
</dbReference>
<gene>
    <name evidence="2" type="ORF">ALEPTO_LOCUS3838</name>
</gene>
<feature type="compositionally biased region" description="Acidic residues" evidence="1">
    <location>
        <begin position="567"/>
        <end position="578"/>
    </location>
</feature>
<dbReference type="Gene3D" id="2.60.40.640">
    <property type="match status" value="1"/>
</dbReference>
<reference evidence="2" key="1">
    <citation type="submission" date="2021-06" db="EMBL/GenBank/DDBJ databases">
        <authorList>
            <person name="Kallberg Y."/>
            <person name="Tangrot J."/>
            <person name="Rosling A."/>
        </authorList>
    </citation>
    <scope>NUCLEOTIDE SEQUENCE</scope>
    <source>
        <strain evidence="2">FL130A</strain>
    </source>
</reference>
<keyword evidence="3" id="KW-1185">Reference proteome</keyword>
<dbReference type="OrthoDB" id="2333384at2759"/>
<proteinExistence type="predicted"/>
<feature type="compositionally biased region" description="Low complexity" evidence="1">
    <location>
        <begin position="518"/>
        <end position="529"/>
    </location>
</feature>
<sequence>MNNSIIAIDILPENDGKVLMYGAPNKDASYRISGKLRIVLSKPLKVKQVVIKLKGKSEYSDWENQYSAINLLRLESILIEKQLISHGVTDLDYAFDIPGNIPQTYVTSFGLIKYRLAATVQPSSLLTKAGHVERSINLGRHYLPCPRDLLPAPPAKVYRGQRKNVLKYELDIPTVIGVNEKGMLVRVRLLPLSDRGQVHKIAFDLLQSEKYRAQPTQKDLQEFSINGAQLVGNVQLSHASNTKRKRNHLIKPTSLNISNEDESQTRLDLQFPLTFTTIPDEPVDDNQLDSGLPSYDDVIGGNNVELEADENENDYSRPITPSESGRDALETINDIELDHHQHLPTSSVIQVNEHNIPSLRQKRTLGSLSLRPDPPVPISPSDSTSSSRQSSYDNSSSACDKSVPSQLNLVPTTTHNLRPSSSLNNLAAIAASSSSSSIARGSHLFTRAGRSSWYLNMPDEDDGPTIDPEIHSAPSSPHNTHFIIPPTPTASTSASPPVKISYTTSFFGATSDESPALSPTSTSSIKSPTSGGGFSGMLRRASLTLKPVLRKKQQRMSANVQLSGGVTDDDDFEEIETM</sequence>
<feature type="region of interest" description="Disordered" evidence="1">
    <location>
        <begin position="365"/>
        <end position="420"/>
    </location>
</feature>
<dbReference type="AlphaFoldDB" id="A0A9N8ZU36"/>
<evidence type="ECO:0000313" key="3">
    <source>
        <dbReference type="Proteomes" id="UP000789508"/>
    </source>
</evidence>
<protein>
    <submittedName>
        <fullName evidence="2">370_t:CDS:1</fullName>
    </submittedName>
</protein>
<feature type="region of interest" description="Disordered" evidence="1">
    <location>
        <begin position="306"/>
        <end position="325"/>
    </location>
</feature>
<organism evidence="2 3">
    <name type="scientific">Ambispora leptoticha</name>
    <dbReference type="NCBI Taxonomy" id="144679"/>
    <lineage>
        <taxon>Eukaryota</taxon>
        <taxon>Fungi</taxon>
        <taxon>Fungi incertae sedis</taxon>
        <taxon>Mucoromycota</taxon>
        <taxon>Glomeromycotina</taxon>
        <taxon>Glomeromycetes</taxon>
        <taxon>Archaeosporales</taxon>
        <taxon>Ambisporaceae</taxon>
        <taxon>Ambispora</taxon>
    </lineage>
</organism>
<feature type="compositionally biased region" description="Polar residues" evidence="1">
    <location>
        <begin position="403"/>
        <end position="419"/>
    </location>
</feature>
<evidence type="ECO:0000256" key="1">
    <source>
        <dbReference type="SAM" id="MobiDB-lite"/>
    </source>
</evidence>
<accession>A0A9N8ZU36</accession>
<evidence type="ECO:0000313" key="2">
    <source>
        <dbReference type="EMBL" id="CAG8508237.1"/>
    </source>
</evidence>
<feature type="compositionally biased region" description="Low complexity" evidence="1">
    <location>
        <begin position="379"/>
        <end position="397"/>
    </location>
</feature>
<name>A0A9N8ZU36_9GLOM</name>
<dbReference type="InterPro" id="IPR014752">
    <property type="entry name" value="Arrestin-like_C"/>
</dbReference>
<dbReference type="EMBL" id="CAJVPS010000774">
    <property type="protein sequence ID" value="CAG8508237.1"/>
    <property type="molecule type" value="Genomic_DNA"/>
</dbReference>
<feature type="region of interest" description="Disordered" evidence="1">
    <location>
        <begin position="456"/>
        <end position="496"/>
    </location>
</feature>
<comment type="caution">
    <text evidence="2">The sequence shown here is derived from an EMBL/GenBank/DDBJ whole genome shotgun (WGS) entry which is preliminary data.</text>
</comment>